<keyword evidence="2" id="KW-0255">Endonuclease</keyword>
<sequence length="147" mass="17153">MEDVLDVYEMSYDPAYPTVCFDEKPKQLIGETRVPCLTMPGQSARYDYEYERNGTCNLFMFFEPLRAWRHVDITDRRTGNDWAYAMKDLVDVYFPDSERIRVVMDNLNTHIIAALYNIVEPAEARCIARKLEIHNAKAWIVAEYGGN</sequence>
<dbReference type="Proteomes" id="UP000055060">
    <property type="component" value="Unassembled WGS sequence"/>
</dbReference>
<protein>
    <submittedName>
        <fullName evidence="2">DDE superfamily endonuclease</fullName>
    </submittedName>
</protein>
<dbReference type="InterPro" id="IPR038717">
    <property type="entry name" value="Tc1-like_DDE_dom"/>
</dbReference>
<feature type="domain" description="Tc1-like transposase DDE" evidence="1">
    <location>
        <begin position="18"/>
        <end position="125"/>
    </location>
</feature>
<accession>A0A0S7BEK9</accession>
<keyword evidence="2" id="KW-0540">Nuclease</keyword>
<reference evidence="2" key="1">
    <citation type="submission" date="2015-07" db="EMBL/GenBank/DDBJ databases">
        <title>Draft Genome Sequences of Anaerolinea thermolimosa IMO-1, Bellilinea caldifistulae GOMI-1, Leptolinea tardivitalis YMTK-2, Levilinea saccharolytica KIBI-1,Longilinea arvoryzae KOME-1, Previously Described as Members of the Anaerolineaceae (Chloroflexi).</title>
        <authorList>
            <person name="Sekiguchi Y."/>
            <person name="Ohashi A."/>
            <person name="Matsuura N."/>
            <person name="Tourlousse M.D."/>
        </authorList>
    </citation>
    <scope>NUCLEOTIDE SEQUENCE [LARGE SCALE GENOMIC DNA]</scope>
    <source>
        <strain evidence="2">KOME-1</strain>
    </source>
</reference>
<keyword evidence="2" id="KW-0378">Hydrolase</keyword>
<dbReference type="EMBL" id="DF967972">
    <property type="protein sequence ID" value="GAP12472.1"/>
    <property type="molecule type" value="Genomic_DNA"/>
</dbReference>
<keyword evidence="3" id="KW-1185">Reference proteome</keyword>
<evidence type="ECO:0000313" key="3">
    <source>
        <dbReference type="Proteomes" id="UP000055060"/>
    </source>
</evidence>
<evidence type="ECO:0000259" key="1">
    <source>
        <dbReference type="Pfam" id="PF13358"/>
    </source>
</evidence>
<organism evidence="2">
    <name type="scientific">Longilinea arvoryzae</name>
    <dbReference type="NCBI Taxonomy" id="360412"/>
    <lineage>
        <taxon>Bacteria</taxon>
        <taxon>Bacillati</taxon>
        <taxon>Chloroflexota</taxon>
        <taxon>Anaerolineae</taxon>
        <taxon>Anaerolineales</taxon>
        <taxon>Anaerolineaceae</taxon>
        <taxon>Longilinea</taxon>
    </lineage>
</organism>
<dbReference type="Pfam" id="PF13358">
    <property type="entry name" value="DDE_3"/>
    <property type="match status" value="1"/>
</dbReference>
<name>A0A0S7BEK9_9CHLR</name>
<dbReference type="GO" id="GO:0004519">
    <property type="term" value="F:endonuclease activity"/>
    <property type="evidence" value="ECO:0007669"/>
    <property type="project" value="UniProtKB-KW"/>
</dbReference>
<evidence type="ECO:0000313" key="2">
    <source>
        <dbReference type="EMBL" id="GAP12472.1"/>
    </source>
</evidence>
<gene>
    <name evidence="2" type="ORF">LARV_00207</name>
</gene>
<proteinExistence type="predicted"/>
<dbReference type="AlphaFoldDB" id="A0A0S7BEK9"/>